<reference evidence="5" key="1">
    <citation type="journal article" date="2019" name="Nat. Commun.">
        <title>The genome of broomcorn millet.</title>
        <authorList>
            <person name="Zou C."/>
            <person name="Miki D."/>
            <person name="Li D."/>
            <person name="Tang Q."/>
            <person name="Xiao L."/>
            <person name="Rajput S."/>
            <person name="Deng P."/>
            <person name="Jia W."/>
            <person name="Huang R."/>
            <person name="Zhang M."/>
            <person name="Sun Y."/>
            <person name="Hu J."/>
            <person name="Fu X."/>
            <person name="Schnable P.S."/>
            <person name="Li F."/>
            <person name="Zhang H."/>
            <person name="Feng B."/>
            <person name="Zhu X."/>
            <person name="Liu R."/>
            <person name="Schnable J.C."/>
            <person name="Zhu J.-K."/>
            <person name="Zhang H."/>
        </authorList>
    </citation>
    <scope>NUCLEOTIDE SEQUENCE [LARGE SCALE GENOMIC DNA]</scope>
</reference>
<comment type="caution">
    <text evidence="4">The sequence shown here is derived from an EMBL/GenBank/DDBJ whole genome shotgun (WGS) entry which is preliminary data.</text>
</comment>
<keyword evidence="5" id="KW-1185">Reference proteome</keyword>
<dbReference type="Pfam" id="PF04578">
    <property type="entry name" value="DUF594"/>
    <property type="match status" value="1"/>
</dbReference>
<feature type="compositionally biased region" description="Polar residues" evidence="1">
    <location>
        <begin position="556"/>
        <end position="574"/>
    </location>
</feature>
<evidence type="ECO:0000256" key="1">
    <source>
        <dbReference type="SAM" id="MobiDB-lite"/>
    </source>
</evidence>
<dbReference type="AlphaFoldDB" id="A0A3L6T4X8"/>
<dbReference type="InterPro" id="IPR025315">
    <property type="entry name" value="DUF4220"/>
</dbReference>
<feature type="compositionally biased region" description="Basic and acidic residues" evidence="1">
    <location>
        <begin position="404"/>
        <end position="413"/>
    </location>
</feature>
<evidence type="ECO:0000256" key="2">
    <source>
        <dbReference type="SAM" id="Phobius"/>
    </source>
</evidence>
<protein>
    <recommendedName>
        <fullName evidence="3">DUF4220 domain-containing protein</fullName>
    </recommendedName>
</protein>
<feature type="region of interest" description="Disordered" evidence="1">
    <location>
        <begin position="387"/>
        <end position="413"/>
    </location>
</feature>
<name>A0A3L6T4X8_PANMI</name>
<dbReference type="EMBL" id="PQIB02000002">
    <property type="protein sequence ID" value="RLN33324.1"/>
    <property type="molecule type" value="Genomic_DNA"/>
</dbReference>
<keyword evidence="2" id="KW-0812">Transmembrane</keyword>
<feature type="transmembrane region" description="Helical" evidence="2">
    <location>
        <begin position="132"/>
        <end position="156"/>
    </location>
</feature>
<gene>
    <name evidence="4" type="ORF">C2845_PM03G18160</name>
</gene>
<keyword evidence="2" id="KW-0472">Membrane</keyword>
<proteinExistence type="predicted"/>
<accession>A0A3L6T4X8</accession>
<dbReference type="Proteomes" id="UP000275267">
    <property type="component" value="Unassembled WGS sequence"/>
</dbReference>
<dbReference type="STRING" id="4540.A0A3L6T4X8"/>
<dbReference type="PANTHER" id="PTHR31325">
    <property type="entry name" value="OS01G0798800 PROTEIN-RELATED"/>
    <property type="match status" value="1"/>
</dbReference>
<feature type="domain" description="DUF4220" evidence="3">
    <location>
        <begin position="7"/>
        <end position="224"/>
    </location>
</feature>
<dbReference type="Pfam" id="PF13968">
    <property type="entry name" value="DUF4220"/>
    <property type="match status" value="1"/>
</dbReference>
<feature type="region of interest" description="Disordered" evidence="1">
    <location>
        <begin position="546"/>
        <end position="583"/>
    </location>
</feature>
<keyword evidence="2" id="KW-1133">Transmembrane helix</keyword>
<evidence type="ECO:0000313" key="4">
    <source>
        <dbReference type="EMBL" id="RLN33324.1"/>
    </source>
</evidence>
<dbReference type="InterPro" id="IPR007658">
    <property type="entry name" value="DUF594"/>
</dbReference>
<dbReference type="OrthoDB" id="689741at2759"/>
<organism evidence="4 5">
    <name type="scientific">Panicum miliaceum</name>
    <name type="common">Proso millet</name>
    <name type="synonym">Broomcorn millet</name>
    <dbReference type="NCBI Taxonomy" id="4540"/>
    <lineage>
        <taxon>Eukaryota</taxon>
        <taxon>Viridiplantae</taxon>
        <taxon>Streptophyta</taxon>
        <taxon>Embryophyta</taxon>
        <taxon>Tracheophyta</taxon>
        <taxon>Spermatophyta</taxon>
        <taxon>Magnoliopsida</taxon>
        <taxon>Liliopsida</taxon>
        <taxon>Poales</taxon>
        <taxon>Poaceae</taxon>
        <taxon>PACMAD clade</taxon>
        <taxon>Panicoideae</taxon>
        <taxon>Panicodae</taxon>
        <taxon>Paniceae</taxon>
        <taxon>Panicinae</taxon>
        <taxon>Panicum</taxon>
        <taxon>Panicum sect. Panicum</taxon>
    </lineage>
</organism>
<evidence type="ECO:0000259" key="3">
    <source>
        <dbReference type="Pfam" id="PF13968"/>
    </source>
</evidence>
<evidence type="ECO:0000313" key="5">
    <source>
        <dbReference type="Proteomes" id="UP000275267"/>
    </source>
</evidence>
<feature type="transmembrane region" description="Helical" evidence="2">
    <location>
        <begin position="83"/>
        <end position="111"/>
    </location>
</feature>
<sequence>MQCKSLSSEQRDVCLSFSLFILLRRRFFGFACAESSQQKTHDFVFKGLLAKNEGGPVDYNRAFKMIEVELAFMYDFFFTKRPAIYYGTWMISSVLSFVLIIVAPVIAVAAVTHDRRLAHVRNWSPVATTTTADRIITVVILACIVLLELVQTLHYWTTIWGRVYVACHQTVGRRHDEALPKYATRIGENFFQICVHVLNKYYYRFPLKSKCYWQKKIGQYSLLESSGRSRPYFSRCSLVKPVKLIELPAEVTEALGLSLERTQGFLTNGESSLLSNGAGDLLWACRQEDMIHPAADSGTSSSQKKEKLQVFVLLTWHIATGYCEGKYLCSSVGGALKKKHHLVATTLSKYCAYLVVSAPKLLPGHHIDTRLVFEAVAREAATGFLQSDEKDNNDEAMGSGLPESKSRETAEPKEKIFDKGVRLGKQLAGMEEGIRWKVLVDFWAEMLLYLAPSDNVKEHVECLTNGGELITHLWALLTHAGILERGQRNIVSNDMENAAGADQQPSPQDLPYGASLRLWHATSYLDKCGGGGAALATCATNKPATRGNRAQPAEMVQQQANPVQNVEATSSASTAPCDIEEIE</sequence>